<protein>
    <submittedName>
        <fullName evidence="1">Uncharacterized protein</fullName>
    </submittedName>
</protein>
<proteinExistence type="predicted"/>
<dbReference type="AlphaFoldDB" id="A0A0K2V439"/>
<sequence length="67" mass="7870">MFIYLLQNTRSLYLKGNFKLGLMYKSTVMNFLKVYLFPSRNRISTIESFPCPKNVTECRSLLGLIEQ</sequence>
<reference evidence="1" key="1">
    <citation type="submission" date="2014-05" db="EMBL/GenBank/DDBJ databases">
        <authorList>
            <person name="Chronopoulou M."/>
        </authorList>
    </citation>
    <scope>NUCLEOTIDE SEQUENCE</scope>
    <source>
        <tissue evidence="1">Whole organism</tissue>
    </source>
</reference>
<organism evidence="1">
    <name type="scientific">Lepeophtheirus salmonis</name>
    <name type="common">Salmon louse</name>
    <name type="synonym">Caligus salmonis</name>
    <dbReference type="NCBI Taxonomy" id="72036"/>
    <lineage>
        <taxon>Eukaryota</taxon>
        <taxon>Metazoa</taxon>
        <taxon>Ecdysozoa</taxon>
        <taxon>Arthropoda</taxon>
        <taxon>Crustacea</taxon>
        <taxon>Multicrustacea</taxon>
        <taxon>Hexanauplia</taxon>
        <taxon>Copepoda</taxon>
        <taxon>Siphonostomatoida</taxon>
        <taxon>Caligidae</taxon>
        <taxon>Lepeophtheirus</taxon>
    </lineage>
</organism>
<dbReference type="EMBL" id="HACA01027908">
    <property type="protein sequence ID" value="CDW45269.1"/>
    <property type="molecule type" value="Transcribed_RNA"/>
</dbReference>
<name>A0A0K2V439_LEPSM</name>
<evidence type="ECO:0000313" key="1">
    <source>
        <dbReference type="EMBL" id="CDW45269.1"/>
    </source>
</evidence>
<accession>A0A0K2V439</accession>